<dbReference type="InterPro" id="IPR029058">
    <property type="entry name" value="AB_hydrolase_fold"/>
</dbReference>
<dbReference type="InterPro" id="IPR022742">
    <property type="entry name" value="Hydrolase_4"/>
</dbReference>
<protein>
    <submittedName>
        <fullName evidence="2">Alpha/beta hydrolase</fullName>
    </submittedName>
</protein>
<evidence type="ECO:0000313" key="2">
    <source>
        <dbReference type="EMBL" id="RKH59295.1"/>
    </source>
</evidence>
<evidence type="ECO:0000259" key="1">
    <source>
        <dbReference type="Pfam" id="PF12146"/>
    </source>
</evidence>
<name>A0A3A8PZT4_9BACT</name>
<dbReference type="SUPFAM" id="SSF53474">
    <property type="entry name" value="alpha/beta-Hydrolases"/>
    <property type="match status" value="1"/>
</dbReference>
<dbReference type="Proteomes" id="UP000272888">
    <property type="component" value="Unassembled WGS sequence"/>
</dbReference>
<sequence length="349" mass="37454">MSRRPMTAASSRPAHVRIRPSLTAAEPEAAAPVPDAFLRADASRRVPLRFQGDGASMAGHLYRPRGAASTERTPGIVLCGPIGSVKELVVPHYAERLADAGYTVLTFDPRGFGGSEGSPRLHHDSHRVVDDYASAVSYLLTRDDVDPARVAALGVCMGGGHAVSLGARDKRLKAVVAIGGAYDTGGMLQKFMGVDGAAAFCRSINDILQQQYVNGDVRYVPAVAPGLSKEVPLAVMPNAEAHGFYTRSQADAPTWTNLMTVASIVSLFTYNAVAHAPLVAPTPLMVIHGTRDGTMLPEYAQQVFEAAVGPKELVWIETQNHVQLYDQEPYVDEATAHAIRWLNQHLGRP</sequence>
<organism evidence="2 3">
    <name type="scientific">Corallococcus llansteffanensis</name>
    <dbReference type="NCBI Taxonomy" id="2316731"/>
    <lineage>
        <taxon>Bacteria</taxon>
        <taxon>Pseudomonadati</taxon>
        <taxon>Myxococcota</taxon>
        <taxon>Myxococcia</taxon>
        <taxon>Myxococcales</taxon>
        <taxon>Cystobacterineae</taxon>
        <taxon>Myxococcaceae</taxon>
        <taxon>Corallococcus</taxon>
    </lineage>
</organism>
<dbReference type="InterPro" id="IPR051411">
    <property type="entry name" value="Polyketide_trans_af380"/>
</dbReference>
<dbReference type="AlphaFoldDB" id="A0A3A8PZT4"/>
<dbReference type="PANTHER" id="PTHR47751:SF1">
    <property type="entry name" value="SUPERFAMILY HYDROLASE, PUTATIVE (AFU_ORTHOLOGUE AFUA_2G16580)-RELATED"/>
    <property type="match status" value="1"/>
</dbReference>
<dbReference type="Gene3D" id="3.40.50.1820">
    <property type="entry name" value="alpha/beta hydrolase"/>
    <property type="match status" value="1"/>
</dbReference>
<reference evidence="3" key="1">
    <citation type="submission" date="2018-09" db="EMBL/GenBank/DDBJ databases">
        <authorList>
            <person name="Livingstone P.G."/>
            <person name="Whitworth D.E."/>
        </authorList>
    </citation>
    <scope>NUCLEOTIDE SEQUENCE [LARGE SCALE GENOMIC DNA]</scope>
    <source>
        <strain evidence="3">CA051B</strain>
    </source>
</reference>
<dbReference type="GO" id="GO:0016787">
    <property type="term" value="F:hydrolase activity"/>
    <property type="evidence" value="ECO:0007669"/>
    <property type="project" value="UniProtKB-KW"/>
</dbReference>
<accession>A0A3A8PZT4</accession>
<proteinExistence type="predicted"/>
<dbReference type="Gene3D" id="1.10.10.800">
    <property type="match status" value="1"/>
</dbReference>
<dbReference type="PANTHER" id="PTHR47751">
    <property type="entry name" value="SUPERFAMILY HYDROLASE, PUTATIVE (AFU_ORTHOLOGUE AFUA_2G16580)-RELATED"/>
    <property type="match status" value="1"/>
</dbReference>
<evidence type="ECO:0000313" key="3">
    <source>
        <dbReference type="Proteomes" id="UP000272888"/>
    </source>
</evidence>
<gene>
    <name evidence="2" type="ORF">D7V93_15220</name>
</gene>
<comment type="caution">
    <text evidence="2">The sequence shown here is derived from an EMBL/GenBank/DDBJ whole genome shotgun (WGS) entry which is preliminary data.</text>
</comment>
<dbReference type="EMBL" id="RAWB01000137">
    <property type="protein sequence ID" value="RKH59295.1"/>
    <property type="molecule type" value="Genomic_DNA"/>
</dbReference>
<keyword evidence="3" id="KW-1185">Reference proteome</keyword>
<keyword evidence="2" id="KW-0378">Hydrolase</keyword>
<dbReference type="Pfam" id="PF12146">
    <property type="entry name" value="Hydrolase_4"/>
    <property type="match status" value="1"/>
</dbReference>
<feature type="domain" description="Serine aminopeptidase S33" evidence="1">
    <location>
        <begin position="92"/>
        <end position="327"/>
    </location>
</feature>